<evidence type="ECO:0000256" key="1">
    <source>
        <dbReference type="SAM" id="MobiDB-lite"/>
    </source>
</evidence>
<sequence length="194" mass="21686">MAEQSPIEPVADTIASFRTTDQNEKSEPEYKAIFRKAIGQIYQRVATHKKRTLSSRMLRTPISANPYDLSLTGAAVANKMACGVLPALREKIRLLPSAMNPSSTRSGSSMSFEAILDNLIEIDQLLEEINKEKKVKQPFFSNSIPVDMINRGTIDEIRSSNSSLRNRITTNQEQSTISEDSNTTKNSHLSKRIQ</sequence>
<keyword evidence="3" id="KW-1185">Reference proteome</keyword>
<organism evidence="2 3">
    <name type="scientific">Puccinia striiformis f. sp. tritici PST-78</name>
    <dbReference type="NCBI Taxonomy" id="1165861"/>
    <lineage>
        <taxon>Eukaryota</taxon>
        <taxon>Fungi</taxon>
        <taxon>Dikarya</taxon>
        <taxon>Basidiomycota</taxon>
        <taxon>Pucciniomycotina</taxon>
        <taxon>Pucciniomycetes</taxon>
        <taxon>Pucciniales</taxon>
        <taxon>Pucciniaceae</taxon>
        <taxon>Puccinia</taxon>
    </lineage>
</organism>
<proteinExistence type="predicted"/>
<dbReference type="Proteomes" id="UP000054564">
    <property type="component" value="Unassembled WGS sequence"/>
</dbReference>
<gene>
    <name evidence="2" type="ORF">PSTG_08685</name>
</gene>
<feature type="compositionally biased region" description="Polar residues" evidence="1">
    <location>
        <begin position="172"/>
        <end position="187"/>
    </location>
</feature>
<protein>
    <submittedName>
        <fullName evidence="2">Uncharacterized protein</fullName>
    </submittedName>
</protein>
<name>A0A0L0VFF5_9BASI</name>
<dbReference type="EMBL" id="AJIL01000061">
    <property type="protein sequence ID" value="KNE98012.1"/>
    <property type="molecule type" value="Genomic_DNA"/>
</dbReference>
<reference evidence="3" key="1">
    <citation type="submission" date="2014-03" db="EMBL/GenBank/DDBJ databases">
        <title>The Genome Sequence of Puccinia striiformis f. sp. tritici PST-78.</title>
        <authorList>
            <consortium name="The Broad Institute Genome Sequencing Platform"/>
            <person name="Cuomo C."/>
            <person name="Hulbert S."/>
            <person name="Chen X."/>
            <person name="Walker B."/>
            <person name="Young S.K."/>
            <person name="Zeng Q."/>
            <person name="Gargeya S."/>
            <person name="Fitzgerald M."/>
            <person name="Haas B."/>
            <person name="Abouelleil A."/>
            <person name="Alvarado L."/>
            <person name="Arachchi H.M."/>
            <person name="Berlin A.M."/>
            <person name="Chapman S.B."/>
            <person name="Goldberg J."/>
            <person name="Griggs A."/>
            <person name="Gujja S."/>
            <person name="Hansen M."/>
            <person name="Howarth C."/>
            <person name="Imamovic A."/>
            <person name="Larimer J."/>
            <person name="McCowan C."/>
            <person name="Montmayeur A."/>
            <person name="Murphy C."/>
            <person name="Neiman D."/>
            <person name="Pearson M."/>
            <person name="Priest M."/>
            <person name="Roberts A."/>
            <person name="Saif S."/>
            <person name="Shea T."/>
            <person name="Sisk P."/>
            <person name="Sykes S."/>
            <person name="Wortman J."/>
            <person name="Nusbaum C."/>
            <person name="Birren B."/>
        </authorList>
    </citation>
    <scope>NUCLEOTIDE SEQUENCE [LARGE SCALE GENOMIC DNA]</scope>
    <source>
        <strain evidence="3">race PST-78</strain>
    </source>
</reference>
<evidence type="ECO:0000313" key="3">
    <source>
        <dbReference type="Proteomes" id="UP000054564"/>
    </source>
</evidence>
<accession>A0A0L0VFF5</accession>
<feature type="compositionally biased region" description="Low complexity" evidence="1">
    <location>
        <begin position="160"/>
        <end position="171"/>
    </location>
</feature>
<comment type="caution">
    <text evidence="2">The sequence shown here is derived from an EMBL/GenBank/DDBJ whole genome shotgun (WGS) entry which is preliminary data.</text>
</comment>
<dbReference type="AlphaFoldDB" id="A0A0L0VFF5"/>
<feature type="region of interest" description="Disordered" evidence="1">
    <location>
        <begin position="160"/>
        <end position="194"/>
    </location>
</feature>
<evidence type="ECO:0000313" key="2">
    <source>
        <dbReference type="EMBL" id="KNE98012.1"/>
    </source>
</evidence>